<dbReference type="PROSITE" id="PS50113">
    <property type="entry name" value="PAC"/>
    <property type="match status" value="1"/>
</dbReference>
<dbReference type="InterPro" id="IPR000700">
    <property type="entry name" value="PAS-assoc_C"/>
</dbReference>
<reference evidence="4" key="1">
    <citation type="journal article" date="2014" name="Front. Microbiol.">
        <title>High frequency of phylogenetically diverse reductive dehalogenase-homologous genes in deep subseafloor sedimentary metagenomes.</title>
        <authorList>
            <person name="Kawai M."/>
            <person name="Futagami T."/>
            <person name="Toyoda A."/>
            <person name="Takaki Y."/>
            <person name="Nishi S."/>
            <person name="Hori S."/>
            <person name="Arai W."/>
            <person name="Tsubouchi T."/>
            <person name="Morono Y."/>
            <person name="Uchiyama I."/>
            <person name="Ito T."/>
            <person name="Fujiyama A."/>
            <person name="Inagaki F."/>
            <person name="Takami H."/>
        </authorList>
    </citation>
    <scope>NUCLEOTIDE SEQUENCE</scope>
    <source>
        <strain evidence="4">Expedition CK06-06</strain>
    </source>
</reference>
<organism evidence="4">
    <name type="scientific">marine sediment metagenome</name>
    <dbReference type="NCBI Taxonomy" id="412755"/>
    <lineage>
        <taxon>unclassified sequences</taxon>
        <taxon>metagenomes</taxon>
        <taxon>ecological metagenomes</taxon>
    </lineage>
</organism>
<dbReference type="PANTHER" id="PTHR43155">
    <property type="entry name" value="CYCLIC DI-GMP PHOSPHODIESTERASE PA4108-RELATED"/>
    <property type="match status" value="1"/>
</dbReference>
<feature type="non-terminal residue" evidence="4">
    <location>
        <position position="1"/>
    </location>
</feature>
<evidence type="ECO:0000259" key="1">
    <source>
        <dbReference type="PROSITE" id="PS50112"/>
    </source>
</evidence>
<evidence type="ECO:0000259" key="3">
    <source>
        <dbReference type="PROSITE" id="PS51832"/>
    </source>
</evidence>
<dbReference type="NCBIfam" id="TIGR00229">
    <property type="entry name" value="sensory_box"/>
    <property type="match status" value="1"/>
</dbReference>
<evidence type="ECO:0000313" key="4">
    <source>
        <dbReference type="EMBL" id="GAH96186.1"/>
    </source>
</evidence>
<dbReference type="InterPro" id="IPR006675">
    <property type="entry name" value="HDIG_dom"/>
</dbReference>
<evidence type="ECO:0000259" key="2">
    <source>
        <dbReference type="PROSITE" id="PS50113"/>
    </source>
</evidence>
<name>X1JN77_9ZZZZ</name>
<protein>
    <recommendedName>
        <fullName evidence="5">PAS domain S-box protein</fullName>
    </recommendedName>
</protein>
<dbReference type="InterPro" id="IPR037522">
    <property type="entry name" value="HD_GYP_dom"/>
</dbReference>
<evidence type="ECO:0008006" key="5">
    <source>
        <dbReference type="Google" id="ProtNLM"/>
    </source>
</evidence>
<comment type="caution">
    <text evidence="4">The sequence shown here is derived from an EMBL/GenBank/DDBJ whole genome shotgun (WGS) entry which is preliminary data.</text>
</comment>
<dbReference type="InterPro" id="IPR013767">
    <property type="entry name" value="PAS_fold"/>
</dbReference>
<gene>
    <name evidence="4" type="ORF">S06H3_07010</name>
</gene>
<dbReference type="AlphaFoldDB" id="X1JN77"/>
<feature type="domain" description="HD-GYP" evidence="3">
    <location>
        <begin position="149"/>
        <end position="283"/>
    </location>
</feature>
<feature type="domain" description="PAS" evidence="1">
    <location>
        <begin position="18"/>
        <end position="88"/>
    </location>
</feature>
<dbReference type="PROSITE" id="PS51832">
    <property type="entry name" value="HD_GYP"/>
    <property type="match status" value="1"/>
</dbReference>
<dbReference type="GO" id="GO:0006355">
    <property type="term" value="P:regulation of DNA-templated transcription"/>
    <property type="evidence" value="ECO:0007669"/>
    <property type="project" value="InterPro"/>
</dbReference>
<proteinExistence type="predicted"/>
<dbReference type="SUPFAM" id="SSF55785">
    <property type="entry name" value="PYP-like sensor domain (PAS domain)"/>
    <property type="match status" value="1"/>
</dbReference>
<dbReference type="PROSITE" id="PS50112">
    <property type="entry name" value="PAS"/>
    <property type="match status" value="1"/>
</dbReference>
<dbReference type="SMART" id="SM00091">
    <property type="entry name" value="PAS"/>
    <property type="match status" value="1"/>
</dbReference>
<dbReference type="CDD" id="cd00077">
    <property type="entry name" value="HDc"/>
    <property type="match status" value="1"/>
</dbReference>
<accession>X1JN77</accession>
<dbReference type="Pfam" id="PF13487">
    <property type="entry name" value="HD_5"/>
    <property type="match status" value="1"/>
</dbReference>
<dbReference type="InterPro" id="IPR035965">
    <property type="entry name" value="PAS-like_dom_sf"/>
</dbReference>
<dbReference type="NCBIfam" id="TIGR00277">
    <property type="entry name" value="HDIG"/>
    <property type="match status" value="1"/>
</dbReference>
<dbReference type="InterPro" id="IPR000014">
    <property type="entry name" value="PAS"/>
</dbReference>
<dbReference type="SUPFAM" id="SSF109604">
    <property type="entry name" value="HD-domain/PDEase-like"/>
    <property type="match status" value="1"/>
</dbReference>
<dbReference type="SMART" id="SM00471">
    <property type="entry name" value="HDc"/>
    <property type="match status" value="1"/>
</dbReference>
<dbReference type="Gene3D" id="1.10.3210.10">
    <property type="entry name" value="Hypothetical protein af1432"/>
    <property type="match status" value="1"/>
</dbReference>
<dbReference type="CDD" id="cd00130">
    <property type="entry name" value="PAS"/>
    <property type="match status" value="1"/>
</dbReference>
<dbReference type="InterPro" id="IPR003607">
    <property type="entry name" value="HD/PDEase_dom"/>
</dbReference>
<dbReference type="PANTHER" id="PTHR43155:SF2">
    <property type="entry name" value="CYCLIC DI-GMP PHOSPHODIESTERASE PA4108"/>
    <property type="match status" value="1"/>
</dbReference>
<dbReference type="Pfam" id="PF00989">
    <property type="entry name" value="PAS"/>
    <property type="match status" value="1"/>
</dbReference>
<sequence>SHFLELEVAIKTSELRETRDYLNNLIRYANAPIIVWDPDKRITIFNKAFENLSGWTEQEMMGQSLDVLFPRKSRSDILQKIERTSKGEHWETVEIPILRKNGEIRVALWNSANIYEEDGKTLLSTIAQGQDITEREQAQGALKQSFEKLQKTLEGTVNALSLVVEIRDPYTAGHQRRVTRLACAIAKEMNLSKTKIEAIRVAGTLHDIGKIHIPAEILSNPSKSSEVEMNIVKTHSQVGYDILKTIESPWPVAKIVLQHHERMDGSGILMGSWDRIFSWKQGF</sequence>
<dbReference type="Gene3D" id="3.30.450.20">
    <property type="entry name" value="PAS domain"/>
    <property type="match status" value="1"/>
</dbReference>
<feature type="domain" description="PAC" evidence="2">
    <location>
        <begin position="91"/>
        <end position="144"/>
    </location>
</feature>
<dbReference type="EMBL" id="BARV01002793">
    <property type="protein sequence ID" value="GAH96186.1"/>
    <property type="molecule type" value="Genomic_DNA"/>
</dbReference>